<dbReference type="InterPro" id="IPR036271">
    <property type="entry name" value="Tet_transcr_reg_TetR-rel_C_sf"/>
</dbReference>
<dbReference type="SUPFAM" id="SSF48498">
    <property type="entry name" value="Tetracyclin repressor-like, C-terminal domain"/>
    <property type="match status" value="1"/>
</dbReference>
<accession>A0A3B1AK97</accession>
<proteinExistence type="predicted"/>
<evidence type="ECO:0000313" key="1">
    <source>
        <dbReference type="EMBL" id="VAX00284.1"/>
    </source>
</evidence>
<sequence>MMFLIGKAHRSNLACTCAMATLTPEVVRSDAKVHGLYEKKMTIIVGLVAQGLVASSDDERKNRAWAILSILIGGLNVAQAMKNNNAVDEVAGRVQAVKQ</sequence>
<dbReference type="AlphaFoldDB" id="A0A3B1AK97"/>
<reference evidence="1" key="1">
    <citation type="submission" date="2018-06" db="EMBL/GenBank/DDBJ databases">
        <authorList>
            <person name="Zhirakovskaya E."/>
        </authorList>
    </citation>
    <scope>NUCLEOTIDE SEQUENCE</scope>
</reference>
<organism evidence="1">
    <name type="scientific">hydrothermal vent metagenome</name>
    <dbReference type="NCBI Taxonomy" id="652676"/>
    <lineage>
        <taxon>unclassified sequences</taxon>
        <taxon>metagenomes</taxon>
        <taxon>ecological metagenomes</taxon>
    </lineage>
</organism>
<gene>
    <name evidence="1" type="ORF">MNBD_GAMMA22-89</name>
</gene>
<dbReference type="EMBL" id="UOFS01000043">
    <property type="protein sequence ID" value="VAX00284.1"/>
    <property type="molecule type" value="Genomic_DNA"/>
</dbReference>
<name>A0A3B1AK97_9ZZZZ</name>
<dbReference type="Gene3D" id="1.10.357.10">
    <property type="entry name" value="Tetracycline Repressor, domain 2"/>
    <property type="match status" value="1"/>
</dbReference>
<protein>
    <submittedName>
        <fullName evidence="1">Uncharacterized protein</fullName>
    </submittedName>
</protein>